<dbReference type="InterPro" id="IPR011989">
    <property type="entry name" value="ARM-like"/>
</dbReference>
<keyword evidence="2" id="KW-1185">Reference proteome</keyword>
<dbReference type="InterPro" id="IPR016024">
    <property type="entry name" value="ARM-type_fold"/>
</dbReference>
<organism evidence="1 2">
    <name type="scientific">Roseiflexus castenholzii (strain DSM 13941 / HLO8)</name>
    <dbReference type="NCBI Taxonomy" id="383372"/>
    <lineage>
        <taxon>Bacteria</taxon>
        <taxon>Bacillati</taxon>
        <taxon>Chloroflexota</taxon>
        <taxon>Chloroflexia</taxon>
        <taxon>Chloroflexales</taxon>
        <taxon>Roseiflexineae</taxon>
        <taxon>Roseiflexaceae</taxon>
        <taxon>Roseiflexus</taxon>
    </lineage>
</organism>
<proteinExistence type="predicted"/>
<sequence>MHLYCPLCFAEIGEDQQDAPCPVCGATPDAWRRRDYTDRLIYALRHPNPEVRMGAIISLGNRREPRAAVPLAECALAHPVDVVQALAIVEAIRNLQASPERDEALNLLASHPARVVRRAVAGKGERQG</sequence>
<dbReference type="SUPFAM" id="SSF48371">
    <property type="entry name" value="ARM repeat"/>
    <property type="match status" value="1"/>
</dbReference>
<protein>
    <recommendedName>
        <fullName evidence="3">HEAT repeat domain-containing protein</fullName>
    </recommendedName>
</protein>
<dbReference type="KEGG" id="rca:Rcas_3916"/>
<dbReference type="AlphaFoldDB" id="A7NQV5"/>
<evidence type="ECO:0000313" key="1">
    <source>
        <dbReference type="EMBL" id="ABU59951.1"/>
    </source>
</evidence>
<evidence type="ECO:0000313" key="2">
    <source>
        <dbReference type="Proteomes" id="UP000000263"/>
    </source>
</evidence>
<dbReference type="STRING" id="383372.Rcas_3916"/>
<reference evidence="1 2" key="1">
    <citation type="submission" date="2007-08" db="EMBL/GenBank/DDBJ databases">
        <title>Complete sequence of Roseiflexus castenholzii DSM 13941.</title>
        <authorList>
            <consortium name="US DOE Joint Genome Institute"/>
            <person name="Copeland A."/>
            <person name="Lucas S."/>
            <person name="Lapidus A."/>
            <person name="Barry K."/>
            <person name="Glavina del Rio T."/>
            <person name="Dalin E."/>
            <person name="Tice H."/>
            <person name="Pitluck S."/>
            <person name="Thompson L.S."/>
            <person name="Brettin T."/>
            <person name="Bruce D."/>
            <person name="Detter J.C."/>
            <person name="Han C."/>
            <person name="Tapia R."/>
            <person name="Schmutz J."/>
            <person name="Larimer F."/>
            <person name="Land M."/>
            <person name="Hauser L."/>
            <person name="Kyrpides N."/>
            <person name="Mikhailova N."/>
            <person name="Bryant D.A."/>
            <person name="Hanada S."/>
            <person name="Tsukatani Y."/>
            <person name="Richardson P."/>
        </authorList>
    </citation>
    <scope>NUCLEOTIDE SEQUENCE [LARGE SCALE GENOMIC DNA]</scope>
    <source>
        <strain evidence="2">DSM 13941 / HLO8</strain>
    </source>
</reference>
<dbReference type="RefSeq" id="WP_012122374.1">
    <property type="nucleotide sequence ID" value="NC_009767.1"/>
</dbReference>
<name>A7NQV5_ROSCS</name>
<dbReference type="eggNOG" id="COG1413">
    <property type="taxonomic scope" value="Bacteria"/>
</dbReference>
<dbReference type="EMBL" id="CP000804">
    <property type="protein sequence ID" value="ABU59951.1"/>
    <property type="molecule type" value="Genomic_DNA"/>
</dbReference>
<dbReference type="Proteomes" id="UP000000263">
    <property type="component" value="Chromosome"/>
</dbReference>
<dbReference type="Pfam" id="PF13646">
    <property type="entry name" value="HEAT_2"/>
    <property type="match status" value="1"/>
</dbReference>
<gene>
    <name evidence="1" type="ordered locus">Rcas_3916</name>
</gene>
<dbReference type="Gene3D" id="1.25.10.10">
    <property type="entry name" value="Leucine-rich Repeat Variant"/>
    <property type="match status" value="1"/>
</dbReference>
<evidence type="ECO:0008006" key="3">
    <source>
        <dbReference type="Google" id="ProtNLM"/>
    </source>
</evidence>
<dbReference type="HOGENOM" id="CLU_1957896_0_0_0"/>
<accession>A7NQV5</accession>